<comment type="caution">
    <text evidence="5">The sequence shown here is derived from an EMBL/GenBank/DDBJ whole genome shotgun (WGS) entry which is preliminary data.</text>
</comment>
<dbReference type="SUPFAM" id="SSF46689">
    <property type="entry name" value="Homeodomain-like"/>
    <property type="match status" value="1"/>
</dbReference>
<evidence type="ECO:0000313" key="6">
    <source>
        <dbReference type="Proteomes" id="UP000270219"/>
    </source>
</evidence>
<dbReference type="PANTHER" id="PTHR43479">
    <property type="entry name" value="ACREF/ENVCD OPERON REPRESSOR-RELATED"/>
    <property type="match status" value="1"/>
</dbReference>
<dbReference type="RefSeq" id="WP_121524075.1">
    <property type="nucleotide sequence ID" value="NZ_RCHR01000005.1"/>
</dbReference>
<gene>
    <name evidence="5" type="ORF">D8M04_14225</name>
</gene>
<dbReference type="EMBL" id="RCHR01000005">
    <property type="protein sequence ID" value="RLL42708.1"/>
    <property type="molecule type" value="Genomic_DNA"/>
</dbReference>
<dbReference type="PROSITE" id="PS50977">
    <property type="entry name" value="HTH_TETR_2"/>
    <property type="match status" value="1"/>
</dbReference>
<feature type="DNA-binding region" description="H-T-H motif" evidence="3">
    <location>
        <begin position="34"/>
        <end position="53"/>
    </location>
</feature>
<dbReference type="OrthoDB" id="9812484at2"/>
<dbReference type="GO" id="GO:0003677">
    <property type="term" value="F:DNA binding"/>
    <property type="evidence" value="ECO:0007669"/>
    <property type="project" value="UniProtKB-UniRule"/>
</dbReference>
<protein>
    <submittedName>
        <fullName evidence="5">TetR/AcrR family transcriptional regulator</fullName>
    </submittedName>
</protein>
<organism evidence="5 6">
    <name type="scientific">Oceanobacillus piezotolerans</name>
    <dbReference type="NCBI Taxonomy" id="2448030"/>
    <lineage>
        <taxon>Bacteria</taxon>
        <taxon>Bacillati</taxon>
        <taxon>Bacillota</taxon>
        <taxon>Bacilli</taxon>
        <taxon>Bacillales</taxon>
        <taxon>Bacillaceae</taxon>
        <taxon>Oceanobacillus</taxon>
    </lineage>
</organism>
<sequence length="204" mass="23921">MPKQTFFNLPEHKRNTLIEAAGKEFSRVPLAEASISNIIKEAHIPRGSFYQYFENKEDLYLYLLKEEAKGRNSLFISMLKKHNGDIILAMTAVYRDFLEKMPDDQERDFFKNALLNVTHKLENVFMTIFEGNNSESMNQISQLINTEKLNIKDDKEIHHIIQIITAVAFRNFVEKFSKELSDETAIEHFVIEMNLLKQGLYKRE</sequence>
<dbReference type="Pfam" id="PF00440">
    <property type="entry name" value="TetR_N"/>
    <property type="match status" value="1"/>
</dbReference>
<evidence type="ECO:0000256" key="2">
    <source>
        <dbReference type="ARBA" id="ARBA00023125"/>
    </source>
</evidence>
<evidence type="ECO:0000259" key="4">
    <source>
        <dbReference type="PROSITE" id="PS50977"/>
    </source>
</evidence>
<dbReference type="InterPro" id="IPR050624">
    <property type="entry name" value="HTH-type_Tx_Regulator"/>
</dbReference>
<dbReference type="AlphaFoldDB" id="A0A498DFC1"/>
<dbReference type="Pfam" id="PF17924">
    <property type="entry name" value="TetR_C_19"/>
    <property type="match status" value="1"/>
</dbReference>
<dbReference type="InterPro" id="IPR009057">
    <property type="entry name" value="Homeodomain-like_sf"/>
</dbReference>
<name>A0A498DFC1_9BACI</name>
<feature type="domain" description="HTH tetR-type" evidence="4">
    <location>
        <begin position="11"/>
        <end position="71"/>
    </location>
</feature>
<evidence type="ECO:0000313" key="5">
    <source>
        <dbReference type="EMBL" id="RLL42708.1"/>
    </source>
</evidence>
<keyword evidence="1" id="KW-0678">Repressor</keyword>
<keyword evidence="6" id="KW-1185">Reference proteome</keyword>
<reference evidence="5 6" key="1">
    <citation type="submission" date="2018-10" db="EMBL/GenBank/DDBJ databases">
        <title>Oceanobacillus sp. YLB-02 draft genome.</title>
        <authorList>
            <person name="Yu L."/>
        </authorList>
    </citation>
    <scope>NUCLEOTIDE SEQUENCE [LARGE SCALE GENOMIC DNA]</scope>
    <source>
        <strain evidence="5 6">YLB-02</strain>
    </source>
</reference>
<evidence type="ECO:0000256" key="3">
    <source>
        <dbReference type="PROSITE-ProRule" id="PRU00335"/>
    </source>
</evidence>
<proteinExistence type="predicted"/>
<dbReference type="Gene3D" id="1.10.357.10">
    <property type="entry name" value="Tetracycline Repressor, domain 2"/>
    <property type="match status" value="1"/>
</dbReference>
<dbReference type="PANTHER" id="PTHR43479:SF11">
    <property type="entry name" value="ACREF_ENVCD OPERON REPRESSOR-RELATED"/>
    <property type="match status" value="1"/>
</dbReference>
<dbReference type="Proteomes" id="UP000270219">
    <property type="component" value="Unassembled WGS sequence"/>
</dbReference>
<evidence type="ECO:0000256" key="1">
    <source>
        <dbReference type="ARBA" id="ARBA00022491"/>
    </source>
</evidence>
<accession>A0A498DFC1</accession>
<keyword evidence="2 3" id="KW-0238">DNA-binding</keyword>
<dbReference type="InterPro" id="IPR001647">
    <property type="entry name" value="HTH_TetR"/>
</dbReference>